<accession>A0A813AKH9</accession>
<keyword evidence="2" id="KW-1185">Reference proteome</keyword>
<sequence length="66" mass="7415">MPTIELKEWMTPVLRVRICSGRSSNDPSGRMPWDGMWQSWPKTTAIAMSATTQDELLPTVPKPTPT</sequence>
<gene>
    <name evidence="1" type="ORF">SNEC2469_LOCUS28220</name>
</gene>
<protein>
    <submittedName>
        <fullName evidence="1">Uncharacterized protein</fullName>
    </submittedName>
</protein>
<name>A0A813AKH9_9DINO</name>
<proteinExistence type="predicted"/>
<evidence type="ECO:0000313" key="2">
    <source>
        <dbReference type="Proteomes" id="UP000601435"/>
    </source>
</evidence>
<evidence type="ECO:0000313" key="1">
    <source>
        <dbReference type="EMBL" id="CAE7871983.1"/>
    </source>
</evidence>
<dbReference type="Proteomes" id="UP000601435">
    <property type="component" value="Unassembled WGS sequence"/>
</dbReference>
<dbReference type="EMBL" id="CAJNJA010060873">
    <property type="protein sequence ID" value="CAE7871983.1"/>
    <property type="molecule type" value="Genomic_DNA"/>
</dbReference>
<comment type="caution">
    <text evidence="1">The sequence shown here is derived from an EMBL/GenBank/DDBJ whole genome shotgun (WGS) entry which is preliminary data.</text>
</comment>
<reference evidence="1" key="1">
    <citation type="submission" date="2021-02" db="EMBL/GenBank/DDBJ databases">
        <authorList>
            <person name="Dougan E. K."/>
            <person name="Rhodes N."/>
            <person name="Thang M."/>
            <person name="Chan C."/>
        </authorList>
    </citation>
    <scope>NUCLEOTIDE SEQUENCE</scope>
</reference>
<dbReference type="AlphaFoldDB" id="A0A813AKH9"/>
<organism evidence="1 2">
    <name type="scientific">Symbiodinium necroappetens</name>
    <dbReference type="NCBI Taxonomy" id="1628268"/>
    <lineage>
        <taxon>Eukaryota</taxon>
        <taxon>Sar</taxon>
        <taxon>Alveolata</taxon>
        <taxon>Dinophyceae</taxon>
        <taxon>Suessiales</taxon>
        <taxon>Symbiodiniaceae</taxon>
        <taxon>Symbiodinium</taxon>
    </lineage>
</organism>